<keyword evidence="1" id="KW-1133">Transmembrane helix</keyword>
<dbReference type="CDD" id="cd12952">
    <property type="entry name" value="MMP_ACEL2062"/>
    <property type="match status" value="1"/>
</dbReference>
<accession>A0A402B7X7</accession>
<dbReference type="Pfam" id="PF06262">
    <property type="entry name" value="Zincin_1"/>
    <property type="match status" value="1"/>
</dbReference>
<dbReference type="SUPFAM" id="SSF55486">
    <property type="entry name" value="Metalloproteases ('zincins'), catalytic domain"/>
    <property type="match status" value="1"/>
</dbReference>
<name>A0A402B7X7_9CHLR</name>
<keyword evidence="1" id="KW-0472">Membrane</keyword>
<feature type="transmembrane region" description="Helical" evidence="1">
    <location>
        <begin position="60"/>
        <end position="78"/>
    </location>
</feature>
<gene>
    <name evidence="2" type="ORF">KDA_28840</name>
</gene>
<dbReference type="RefSeq" id="WP_218027486.1">
    <property type="nucleotide sequence ID" value="NZ_BIFT01000001.1"/>
</dbReference>
<protein>
    <recommendedName>
        <fullName evidence="4">Metallopeptidase family protein</fullName>
    </recommendedName>
</protein>
<dbReference type="Proteomes" id="UP000287171">
    <property type="component" value="Unassembled WGS sequence"/>
</dbReference>
<evidence type="ECO:0008006" key="4">
    <source>
        <dbReference type="Google" id="ProtNLM"/>
    </source>
</evidence>
<proteinExistence type="predicted"/>
<comment type="caution">
    <text evidence="2">The sequence shown here is derived from an EMBL/GenBank/DDBJ whole genome shotgun (WGS) entry which is preliminary data.</text>
</comment>
<sequence length="235" mass="26652">MNHNSQAAQTDIDEETNSVRARSYQAMAKSCLFRGLSVFLAFCILTFLIIQLPITDTNKLLFMLALISAGLLAIWLTTPRTATPVFEDELAESEDLEATEIIEQPEDSIDESLPLSTDYFEQLVQEALNEIPREFEPYLANLAVIVEDEPDAELRKQMGLKANQTLFGLYNGNPLTSLGHSNSLLPERITIYQKPIETYSHGNPNRIRKQVRATVLHEIAHHFGIDHDEMPRWLK</sequence>
<evidence type="ECO:0000313" key="3">
    <source>
        <dbReference type="Proteomes" id="UP000287171"/>
    </source>
</evidence>
<evidence type="ECO:0000256" key="1">
    <source>
        <dbReference type="SAM" id="Phobius"/>
    </source>
</evidence>
<dbReference type="InterPro" id="IPR010428">
    <property type="entry name" value="Zincin_1"/>
</dbReference>
<keyword evidence="3" id="KW-1185">Reference proteome</keyword>
<evidence type="ECO:0000313" key="2">
    <source>
        <dbReference type="EMBL" id="GCE27400.1"/>
    </source>
</evidence>
<organism evidence="2 3">
    <name type="scientific">Dictyobacter alpinus</name>
    <dbReference type="NCBI Taxonomy" id="2014873"/>
    <lineage>
        <taxon>Bacteria</taxon>
        <taxon>Bacillati</taxon>
        <taxon>Chloroflexota</taxon>
        <taxon>Ktedonobacteria</taxon>
        <taxon>Ktedonobacterales</taxon>
        <taxon>Dictyobacteraceae</taxon>
        <taxon>Dictyobacter</taxon>
    </lineage>
</organism>
<dbReference type="InterPro" id="IPR038555">
    <property type="entry name" value="Zincin_1_sf"/>
</dbReference>
<feature type="transmembrane region" description="Helical" evidence="1">
    <location>
        <begin position="31"/>
        <end position="54"/>
    </location>
</feature>
<dbReference type="EMBL" id="BIFT01000001">
    <property type="protein sequence ID" value="GCE27400.1"/>
    <property type="molecule type" value="Genomic_DNA"/>
</dbReference>
<keyword evidence="1" id="KW-0812">Transmembrane</keyword>
<reference evidence="3" key="1">
    <citation type="submission" date="2018-12" db="EMBL/GenBank/DDBJ databases">
        <title>Tengunoibacter tsumagoiensis gen. nov., sp. nov., Dictyobacter kobayashii sp. nov., D. alpinus sp. nov., and D. joshuensis sp. nov. and description of Dictyobacteraceae fam. nov. within the order Ktedonobacterales isolated from Tengu-no-mugimeshi.</title>
        <authorList>
            <person name="Wang C.M."/>
            <person name="Zheng Y."/>
            <person name="Sakai Y."/>
            <person name="Toyoda A."/>
            <person name="Minakuchi Y."/>
            <person name="Abe K."/>
            <person name="Yokota A."/>
            <person name="Yabe S."/>
        </authorList>
    </citation>
    <scope>NUCLEOTIDE SEQUENCE [LARGE SCALE GENOMIC DNA]</scope>
    <source>
        <strain evidence="3">Uno16</strain>
    </source>
</reference>
<dbReference type="Gene3D" id="3.30.2010.20">
    <property type="match status" value="1"/>
</dbReference>
<dbReference type="AlphaFoldDB" id="A0A402B7X7"/>